<dbReference type="PROSITE" id="PS51257">
    <property type="entry name" value="PROKAR_LIPOPROTEIN"/>
    <property type="match status" value="1"/>
</dbReference>
<organism evidence="1 2">
    <name type="scientific">Pontimicrobium aquaticum</name>
    <dbReference type="NCBI Taxonomy" id="2565367"/>
    <lineage>
        <taxon>Bacteria</taxon>
        <taxon>Pseudomonadati</taxon>
        <taxon>Bacteroidota</taxon>
        <taxon>Flavobacteriia</taxon>
        <taxon>Flavobacteriales</taxon>
        <taxon>Flavobacteriaceae</taxon>
        <taxon>Pontimicrobium</taxon>
    </lineage>
</organism>
<comment type="caution">
    <text evidence="1">The sequence shown here is derived from an EMBL/GenBank/DDBJ whole genome shotgun (WGS) entry which is preliminary data.</text>
</comment>
<sequence>MKKAIILLAVLITVVTSCKNTENETKELTRMERVIAVHDEVMPKMGTIGRLISQLEPKVDSTEIGMQYKAAKDDLEEAHTYMMDWMKGFGERFDGDEILEGKTLSKEKEVLLIEEEKKVNIMKDMINNSITKAEALLKEEN</sequence>
<dbReference type="OrthoDB" id="1436925at2"/>
<dbReference type="EMBL" id="SUPL01000004">
    <property type="protein sequence ID" value="TJY35796.1"/>
    <property type="molecule type" value="Genomic_DNA"/>
</dbReference>
<dbReference type="RefSeq" id="WP_136842860.1">
    <property type="nucleotide sequence ID" value="NZ_SUPL01000004.1"/>
</dbReference>
<name>A0A4U0EV56_9FLAO</name>
<gene>
    <name evidence="1" type="ORF">E5167_07960</name>
</gene>
<protein>
    <recommendedName>
        <fullName evidence="3">Viral A-type inclusion protein</fullName>
    </recommendedName>
</protein>
<accession>A0A4U0EV56</accession>
<dbReference type="Proteomes" id="UP000307657">
    <property type="component" value="Unassembled WGS sequence"/>
</dbReference>
<evidence type="ECO:0008006" key="3">
    <source>
        <dbReference type="Google" id="ProtNLM"/>
    </source>
</evidence>
<evidence type="ECO:0000313" key="2">
    <source>
        <dbReference type="Proteomes" id="UP000307657"/>
    </source>
</evidence>
<reference evidence="1 2" key="1">
    <citation type="submission" date="2019-04" db="EMBL/GenBank/DDBJ databases">
        <title>Lacinutrix sp. nov., isolated from marine water.</title>
        <authorList>
            <person name="Kim W."/>
        </authorList>
    </citation>
    <scope>NUCLEOTIDE SEQUENCE [LARGE SCALE GENOMIC DNA]</scope>
    <source>
        <strain evidence="1 2">CAU 1491</strain>
    </source>
</reference>
<keyword evidence="2" id="KW-1185">Reference proteome</keyword>
<proteinExistence type="predicted"/>
<dbReference type="AlphaFoldDB" id="A0A4U0EV56"/>
<evidence type="ECO:0000313" key="1">
    <source>
        <dbReference type="EMBL" id="TJY35796.1"/>
    </source>
</evidence>